<dbReference type="Proteomes" id="UP000696573">
    <property type="component" value="Unassembled WGS sequence"/>
</dbReference>
<evidence type="ECO:0000313" key="3">
    <source>
        <dbReference type="Proteomes" id="UP000696573"/>
    </source>
</evidence>
<feature type="non-terminal residue" evidence="2">
    <location>
        <position position="199"/>
    </location>
</feature>
<dbReference type="EMBL" id="CABFNQ020000713">
    <property type="protein sequence ID" value="CAH0025624.1"/>
    <property type="molecule type" value="Genomic_DNA"/>
</dbReference>
<comment type="caution">
    <text evidence="2">The sequence shown here is derived from an EMBL/GenBank/DDBJ whole genome shotgun (WGS) entry which is preliminary data.</text>
</comment>
<reference evidence="2" key="1">
    <citation type="submission" date="2021-10" db="EMBL/GenBank/DDBJ databases">
        <authorList>
            <person name="Piombo E."/>
        </authorList>
    </citation>
    <scope>NUCLEOTIDE SEQUENCE</scope>
</reference>
<feature type="region of interest" description="Disordered" evidence="1">
    <location>
        <begin position="77"/>
        <end position="124"/>
    </location>
</feature>
<accession>A0A9N9VLP8</accession>
<dbReference type="AlphaFoldDB" id="A0A9N9VLP8"/>
<evidence type="ECO:0000313" key="2">
    <source>
        <dbReference type="EMBL" id="CAH0025624.1"/>
    </source>
</evidence>
<feature type="compositionally biased region" description="Basic residues" evidence="1">
    <location>
        <begin position="82"/>
        <end position="94"/>
    </location>
</feature>
<sequence>MPASIPSPSSAAFMSASAASADSSPAISLLNSSLAGFAPSAAQAAARFGRRLFPLGHLEALGALDDFLYLQGHAGPSQQARPRFKRSISRRGRRGGSSSWCPSVRSSAALPPQESSTGSAMGDASDRRVEAFDLGMQAMEKAIAKLYEVTKSPKAKAMDDIVKKFNMAISLLEGALKDWANWMAANFDNRASFGTVSTP</sequence>
<evidence type="ECO:0000256" key="1">
    <source>
        <dbReference type="SAM" id="MobiDB-lite"/>
    </source>
</evidence>
<proteinExistence type="predicted"/>
<keyword evidence="3" id="KW-1185">Reference proteome</keyword>
<gene>
    <name evidence="2" type="ORF">CRHIZ90672A_00016730</name>
</gene>
<protein>
    <submittedName>
        <fullName evidence="2">Uncharacterized protein</fullName>
    </submittedName>
</protein>
<name>A0A9N9VLP8_9HYPO</name>
<organism evidence="2 3">
    <name type="scientific">Clonostachys rhizophaga</name>
    <dbReference type="NCBI Taxonomy" id="160324"/>
    <lineage>
        <taxon>Eukaryota</taxon>
        <taxon>Fungi</taxon>
        <taxon>Dikarya</taxon>
        <taxon>Ascomycota</taxon>
        <taxon>Pezizomycotina</taxon>
        <taxon>Sordariomycetes</taxon>
        <taxon>Hypocreomycetidae</taxon>
        <taxon>Hypocreales</taxon>
        <taxon>Bionectriaceae</taxon>
        <taxon>Clonostachys</taxon>
    </lineage>
</organism>